<dbReference type="OMA" id="ACHFLLE"/>
<sequence>MDPLSIAASIGGLTTLVLQISSSLSRLRSLCKSLPGRLHAVNNEVSDLEVVLHQVALLVKDRAHFLPQKQLAAIPQLLKQATIKLIELKTIVDRILDTVGKAKFAVSGAFAWRKEQDTLAALQEDIRSIKCNLNILLGASNSHDMIQISLSIQAISAVTLKSTAAQMAMKDKFLDTIASVDERITRVEQMLQRQTNQLQVNQAQQVGALYNVHTANRRRARSRQSSPPATPTNSEGLTVRVTPYVVTCRRGCPCACHSKQKASTPALLNRIFGQLFIGYAGLPLVGPKCDTARCLGSQASQVSVEYWFPLGFFSSTILRMQLGHQPNMGSLFHLDTLRKVPDSAQCVNLAVKGDIEGLKHLFSRGLASPRDISTTRGYSLLRWALYAKQYQACEFLVYAGADPDYRPLASSDNSPRIKACHFLLEGGLPESGSTALKTITKGSYFEDFIEESNFTQIHKIVLGLSLLSLEEEIAFYLDDIDTTDSMGRTPLAWAAARGDSRAVVTLLSHGADPNITDIQLSGPVSNAAARGHTVCVRLLLEAGADPEPPLPNGVRKGSPLTVATRNTTDPVLLKSLLDFGADVDSRGSDGQTPLIHAAQTDNSSFAMLLLEYGADINAATDTGSTALTTAITYNSHNVLRLILDRWQEYSSCPRLKGPNLLQLTALYHQPRS</sequence>
<name>C4JKG8_UNCRE</name>
<feature type="repeat" description="ANK" evidence="3">
    <location>
        <begin position="555"/>
        <end position="588"/>
    </location>
</feature>
<dbReference type="Pfam" id="PF12796">
    <property type="entry name" value="Ank_2"/>
    <property type="match status" value="1"/>
</dbReference>
<dbReference type="InterPro" id="IPR036770">
    <property type="entry name" value="Ankyrin_rpt-contain_sf"/>
</dbReference>
<gene>
    <name evidence="6" type="ORF">UREG_02125</name>
</gene>
<dbReference type="SUPFAM" id="SSF48403">
    <property type="entry name" value="Ankyrin repeat"/>
    <property type="match status" value="1"/>
</dbReference>
<evidence type="ECO:0000256" key="4">
    <source>
        <dbReference type="SAM" id="Coils"/>
    </source>
</evidence>
<keyword evidence="7" id="KW-1185">Reference proteome</keyword>
<organism evidence="6 7">
    <name type="scientific">Uncinocarpus reesii (strain UAMH 1704)</name>
    <dbReference type="NCBI Taxonomy" id="336963"/>
    <lineage>
        <taxon>Eukaryota</taxon>
        <taxon>Fungi</taxon>
        <taxon>Dikarya</taxon>
        <taxon>Ascomycota</taxon>
        <taxon>Pezizomycotina</taxon>
        <taxon>Eurotiomycetes</taxon>
        <taxon>Eurotiomycetidae</taxon>
        <taxon>Onygenales</taxon>
        <taxon>Onygenaceae</taxon>
        <taxon>Uncinocarpus</taxon>
    </lineage>
</organism>
<dbReference type="EMBL" id="CH476615">
    <property type="protein sequence ID" value="EEP77276.1"/>
    <property type="molecule type" value="Genomic_DNA"/>
</dbReference>
<dbReference type="Pfam" id="PF00023">
    <property type="entry name" value="Ank"/>
    <property type="match status" value="2"/>
</dbReference>
<dbReference type="RefSeq" id="XP_002542609.1">
    <property type="nucleotide sequence ID" value="XM_002542563.1"/>
</dbReference>
<proteinExistence type="predicted"/>
<protein>
    <submittedName>
        <fullName evidence="6">Uncharacterized protein</fullName>
    </submittedName>
</protein>
<dbReference type="eggNOG" id="KOG4177">
    <property type="taxonomic scope" value="Eukaryota"/>
</dbReference>
<feature type="repeat" description="ANK" evidence="3">
    <location>
        <begin position="486"/>
        <end position="518"/>
    </location>
</feature>
<dbReference type="SMART" id="SM00248">
    <property type="entry name" value="ANK"/>
    <property type="match status" value="6"/>
</dbReference>
<feature type="repeat" description="ANK" evidence="3">
    <location>
        <begin position="589"/>
        <end position="621"/>
    </location>
</feature>
<evidence type="ECO:0000256" key="3">
    <source>
        <dbReference type="PROSITE-ProRule" id="PRU00023"/>
    </source>
</evidence>
<reference evidence="7" key="1">
    <citation type="journal article" date="2009" name="Genome Res.">
        <title>Comparative genomic analyses of the human fungal pathogens Coccidioides and their relatives.</title>
        <authorList>
            <person name="Sharpton T.J."/>
            <person name="Stajich J.E."/>
            <person name="Rounsley S.D."/>
            <person name="Gardner M.J."/>
            <person name="Wortman J.R."/>
            <person name="Jordar V.S."/>
            <person name="Maiti R."/>
            <person name="Kodira C.D."/>
            <person name="Neafsey D.E."/>
            <person name="Zeng Q."/>
            <person name="Hung C.-Y."/>
            <person name="McMahan C."/>
            <person name="Muszewska A."/>
            <person name="Grynberg M."/>
            <person name="Mandel M.A."/>
            <person name="Kellner E.M."/>
            <person name="Barker B.M."/>
            <person name="Galgiani J.N."/>
            <person name="Orbach M.J."/>
            <person name="Kirkland T.N."/>
            <person name="Cole G.T."/>
            <person name="Henn M.R."/>
            <person name="Birren B.W."/>
            <person name="Taylor J.W."/>
        </authorList>
    </citation>
    <scope>NUCLEOTIDE SEQUENCE [LARGE SCALE GENOMIC DNA]</scope>
    <source>
        <strain evidence="7">UAMH 1704</strain>
    </source>
</reference>
<dbReference type="InterPro" id="IPR002110">
    <property type="entry name" value="Ankyrin_rpt"/>
</dbReference>
<dbReference type="InParanoid" id="C4JKG8"/>
<keyword evidence="2 3" id="KW-0040">ANK repeat</keyword>
<keyword evidence="4" id="KW-0175">Coiled coil</keyword>
<dbReference type="KEGG" id="ure:UREG_02125"/>
<dbReference type="AlphaFoldDB" id="C4JKG8"/>
<dbReference type="Proteomes" id="UP000002058">
    <property type="component" value="Unassembled WGS sequence"/>
</dbReference>
<keyword evidence="1" id="KW-0677">Repeat</keyword>
<evidence type="ECO:0000256" key="5">
    <source>
        <dbReference type="SAM" id="MobiDB-lite"/>
    </source>
</evidence>
<feature type="coiled-coil region" evidence="4">
    <location>
        <begin position="177"/>
        <end position="204"/>
    </location>
</feature>
<feature type="region of interest" description="Disordered" evidence="5">
    <location>
        <begin position="216"/>
        <end position="236"/>
    </location>
</feature>
<dbReference type="Gene3D" id="1.25.40.20">
    <property type="entry name" value="Ankyrin repeat-containing domain"/>
    <property type="match status" value="2"/>
</dbReference>
<dbReference type="OrthoDB" id="341259at2759"/>
<dbReference type="PROSITE" id="PS50088">
    <property type="entry name" value="ANK_REPEAT"/>
    <property type="match status" value="3"/>
</dbReference>
<evidence type="ECO:0000256" key="1">
    <source>
        <dbReference type="ARBA" id="ARBA00022737"/>
    </source>
</evidence>
<evidence type="ECO:0000313" key="6">
    <source>
        <dbReference type="EMBL" id="EEP77276.1"/>
    </source>
</evidence>
<accession>C4JKG8</accession>
<dbReference type="VEuPathDB" id="FungiDB:UREG_02125"/>
<dbReference type="HOGENOM" id="CLU_010556_0_0_1"/>
<evidence type="ECO:0000313" key="7">
    <source>
        <dbReference type="Proteomes" id="UP000002058"/>
    </source>
</evidence>
<evidence type="ECO:0000256" key="2">
    <source>
        <dbReference type="ARBA" id="ARBA00023043"/>
    </source>
</evidence>
<dbReference type="GeneID" id="8441321"/>
<dbReference type="PROSITE" id="PS50297">
    <property type="entry name" value="ANK_REP_REGION"/>
    <property type="match status" value="2"/>
</dbReference>
<dbReference type="PANTHER" id="PTHR24171">
    <property type="entry name" value="ANKYRIN REPEAT DOMAIN-CONTAINING PROTEIN 39-RELATED"/>
    <property type="match status" value="1"/>
</dbReference>